<organism evidence="1">
    <name type="scientific">uncultured Microcoleus sp</name>
    <dbReference type="NCBI Taxonomy" id="259945"/>
    <lineage>
        <taxon>Bacteria</taxon>
        <taxon>Bacillati</taxon>
        <taxon>Cyanobacteriota</taxon>
        <taxon>Cyanophyceae</taxon>
        <taxon>Oscillatoriophycideae</taxon>
        <taxon>Oscillatoriales</taxon>
        <taxon>Microcoleaceae</taxon>
        <taxon>Microcoleus</taxon>
        <taxon>environmental samples</taxon>
    </lineage>
</organism>
<proteinExistence type="predicted"/>
<evidence type="ECO:0000313" key="1">
    <source>
        <dbReference type="EMBL" id="CAA9426902.1"/>
    </source>
</evidence>
<gene>
    <name evidence="1" type="ORF">AVDCRST_MAG84-7548</name>
</gene>
<accession>A0A6J4PVS2</accession>
<sequence>MTFTEGCPPGRSQDLTLLLKVNPVLETLD</sequence>
<reference evidence="1" key="1">
    <citation type="submission" date="2020-02" db="EMBL/GenBank/DDBJ databases">
        <authorList>
            <person name="Meier V. D."/>
        </authorList>
    </citation>
    <scope>NUCLEOTIDE SEQUENCE</scope>
    <source>
        <strain evidence="1">AVDCRST_MAG84</strain>
    </source>
</reference>
<dbReference type="AlphaFoldDB" id="A0A6J4PVS2"/>
<name>A0A6J4PVS2_9CYAN</name>
<protein>
    <submittedName>
        <fullName evidence="1">Uncharacterized protein</fullName>
    </submittedName>
</protein>
<dbReference type="EMBL" id="CADCTZ010001861">
    <property type="protein sequence ID" value="CAA9426902.1"/>
    <property type="molecule type" value="Genomic_DNA"/>
</dbReference>